<sequence length="87" mass="8916">MLTLAFWAAAFERAVKTVAQAAIALIGTGSVGFTDLNWWQIASVSGVAGIVSILTSLASGGFTDGTPSTGTLETTDGTRLAGRRAKR</sequence>
<evidence type="ECO:0008006" key="5">
    <source>
        <dbReference type="Google" id="ProtNLM"/>
    </source>
</evidence>
<evidence type="ECO:0000313" key="3">
    <source>
        <dbReference type="EMBL" id="MDR6270584.1"/>
    </source>
</evidence>
<evidence type="ECO:0000256" key="1">
    <source>
        <dbReference type="SAM" id="MobiDB-lite"/>
    </source>
</evidence>
<dbReference type="InterPro" id="IPR020109">
    <property type="entry name" value="Holin_r1t"/>
</dbReference>
<evidence type="ECO:0000313" key="2">
    <source>
        <dbReference type="EMBL" id="MDR6268931.1"/>
    </source>
</evidence>
<dbReference type="EMBL" id="JAVDQF010000001">
    <property type="protein sequence ID" value="MDR6270584.1"/>
    <property type="molecule type" value="Genomic_DNA"/>
</dbReference>
<feature type="compositionally biased region" description="Polar residues" evidence="1">
    <location>
        <begin position="65"/>
        <end position="77"/>
    </location>
</feature>
<name>A0ABU1J930_9MICC</name>
<dbReference type="EMBL" id="JAVDQF010000001">
    <property type="protein sequence ID" value="MDR6268931.1"/>
    <property type="molecule type" value="Genomic_DNA"/>
</dbReference>
<gene>
    <name evidence="2" type="ORF">JOE69_001169</name>
    <name evidence="3" type="ORF">JOE69_002822</name>
</gene>
<evidence type="ECO:0000313" key="4">
    <source>
        <dbReference type="Proteomes" id="UP001185069"/>
    </source>
</evidence>
<dbReference type="Proteomes" id="UP001185069">
    <property type="component" value="Unassembled WGS sequence"/>
</dbReference>
<accession>A0ABU1J930</accession>
<reference evidence="2 4" key="1">
    <citation type="submission" date="2023-07" db="EMBL/GenBank/DDBJ databases">
        <title>Sequencing the genomes of 1000 actinobacteria strains.</title>
        <authorList>
            <person name="Klenk H.-P."/>
        </authorList>
    </citation>
    <scope>NUCLEOTIDE SEQUENCE [LARGE SCALE GENOMIC DNA]</scope>
    <source>
        <strain evidence="2 4">DSM 14555</strain>
    </source>
</reference>
<keyword evidence="4" id="KW-1185">Reference proteome</keyword>
<feature type="region of interest" description="Disordered" evidence="1">
    <location>
        <begin position="64"/>
        <end position="87"/>
    </location>
</feature>
<protein>
    <recommendedName>
        <fullName evidence="5">Holin</fullName>
    </recommendedName>
</protein>
<dbReference type="Pfam" id="PF16945">
    <property type="entry name" value="Phage_r1t_holin"/>
    <property type="match status" value="1"/>
</dbReference>
<proteinExistence type="predicted"/>
<comment type="caution">
    <text evidence="2">The sequence shown here is derived from an EMBL/GenBank/DDBJ whole genome shotgun (WGS) entry which is preliminary data.</text>
</comment>
<dbReference type="RefSeq" id="WP_309796875.1">
    <property type="nucleotide sequence ID" value="NZ_BAAAHY010000011.1"/>
</dbReference>
<organism evidence="2 4">
    <name type="scientific">Arthrobacter russicus</name>
    <dbReference type="NCBI Taxonomy" id="172040"/>
    <lineage>
        <taxon>Bacteria</taxon>
        <taxon>Bacillati</taxon>
        <taxon>Actinomycetota</taxon>
        <taxon>Actinomycetes</taxon>
        <taxon>Micrococcales</taxon>
        <taxon>Micrococcaceae</taxon>
        <taxon>Arthrobacter</taxon>
    </lineage>
</organism>